<gene>
    <name evidence="2" type="ORF">LCGC14_1469970</name>
</gene>
<feature type="non-terminal residue" evidence="2">
    <location>
        <position position="377"/>
    </location>
</feature>
<name>A0A0F9LT32_9ZZZZ</name>
<sequence length="377" mass="40850">MGKKTILTTRGERSGPLLARVPVDAAVKCGWFDAQAEVRSGGRVLGWRATASFLRGQRAIRGCGVGERSELSPARACPGQRAAPRPVLARAGWTVSKRTRASDGPIATAVADSCTERVSAWIEPARFLHRALVTFRLRSDRAPRDVQAQRRFQNSRSLLIPAPGASARSTIGCVSSAARLSRSGCVPVAWAGRGRRRHLHATARRRGGRAVGNRCAPKAVLPVDARWGLRGRQLAQRAGGRSACQARQPLRTRRACGAWVRWVCLSAIDRYRLVGQIGPVTSFDGVGFSRPACATWRRGSSSARTLEASAENSRRRTTATTTHASLLPRPHQKQDPARSARRPEPTIACRQTRPVPRRHKRSGYGAVAALPASRGSP</sequence>
<dbReference type="EMBL" id="LAZR01010329">
    <property type="protein sequence ID" value="KKM67555.1"/>
    <property type="molecule type" value="Genomic_DNA"/>
</dbReference>
<comment type="caution">
    <text evidence="2">The sequence shown here is derived from an EMBL/GenBank/DDBJ whole genome shotgun (WGS) entry which is preliminary data.</text>
</comment>
<protein>
    <submittedName>
        <fullName evidence="2">Uncharacterized protein</fullName>
    </submittedName>
</protein>
<reference evidence="2" key="1">
    <citation type="journal article" date="2015" name="Nature">
        <title>Complex archaea that bridge the gap between prokaryotes and eukaryotes.</title>
        <authorList>
            <person name="Spang A."/>
            <person name="Saw J.H."/>
            <person name="Jorgensen S.L."/>
            <person name="Zaremba-Niedzwiedzka K."/>
            <person name="Martijn J."/>
            <person name="Lind A.E."/>
            <person name="van Eijk R."/>
            <person name="Schleper C."/>
            <person name="Guy L."/>
            <person name="Ettema T.J."/>
        </authorList>
    </citation>
    <scope>NUCLEOTIDE SEQUENCE</scope>
</reference>
<evidence type="ECO:0000256" key="1">
    <source>
        <dbReference type="SAM" id="MobiDB-lite"/>
    </source>
</evidence>
<evidence type="ECO:0000313" key="2">
    <source>
        <dbReference type="EMBL" id="KKM67555.1"/>
    </source>
</evidence>
<feature type="region of interest" description="Disordered" evidence="1">
    <location>
        <begin position="299"/>
        <end position="377"/>
    </location>
</feature>
<accession>A0A0F9LT32</accession>
<proteinExistence type="predicted"/>
<organism evidence="2">
    <name type="scientific">marine sediment metagenome</name>
    <dbReference type="NCBI Taxonomy" id="412755"/>
    <lineage>
        <taxon>unclassified sequences</taxon>
        <taxon>metagenomes</taxon>
        <taxon>ecological metagenomes</taxon>
    </lineage>
</organism>
<feature type="compositionally biased region" description="Basic and acidic residues" evidence="1">
    <location>
        <begin position="332"/>
        <end position="344"/>
    </location>
</feature>
<dbReference type="AlphaFoldDB" id="A0A0F9LT32"/>